<gene>
    <name evidence="3" type="ORF">MONBRDRAFT_5264</name>
</gene>
<accession>A9UQF7</accession>
<dbReference type="Proteomes" id="UP000001357">
    <property type="component" value="Unassembled WGS sequence"/>
</dbReference>
<dbReference type="InParanoid" id="A9UQF7"/>
<organism evidence="3 4">
    <name type="scientific">Monosiga brevicollis</name>
    <name type="common">Choanoflagellate</name>
    <dbReference type="NCBI Taxonomy" id="81824"/>
    <lineage>
        <taxon>Eukaryota</taxon>
        <taxon>Choanoflagellata</taxon>
        <taxon>Craspedida</taxon>
        <taxon>Salpingoecidae</taxon>
        <taxon>Monosiga</taxon>
    </lineage>
</organism>
<dbReference type="PANTHER" id="PTHR37321:SF1">
    <property type="entry name" value="EXPORTED PROTEIN"/>
    <property type="match status" value="1"/>
</dbReference>
<dbReference type="GeneID" id="5888168"/>
<sequence>MAGLVGIGQRAQNAGQAMLTLGFVLVSCLTLASTTAGLAAAAPCPSSDGRIVTLNLTYMMDEGYEPHNYYESIQLLAALQGIVNRDTPNLFAFLNAADADWMPVLSQEVYDWLAGYIRNISASPQLNAAVHGYMIDYYWTQVSTKAPRSGNTIPNQDWVIAQRGLFWDLDIWADEAPNDDPNQPLGTDHAMLTEILNASNTRLNTAHMIHVVGFVPWAFKYVDNKHGGVPTEWELAQYLSQWNAFVDADACCIESMSNAAFYRHYPLPRRMAQRPPPSLAEAVSAGYVVQQAETFQVVPRFYISFYVGDYDSAAWLYTQVKSKWDHPGRGQVPLGWAFDPELQLRFPVAFDYVYKSLTPNDRIITGDSGAGYANPTGLISPRPLSGLPDGSCVWQQHNQAFYQSLDERFTGFLLQGDEGQLSPAAEDMYKAFSPEGAVAEFGDATGVSGNHLNERLPVLVQRDIPTDSAADAVDAILSMYNASDPGPQYFVFRAVLQTPDFYVGIMQELARRNSSTVAVDPLMLGRLARLSLGQILDAYLYAVSDSVATTYATSEPIAFNVTFRNDGWAALPAGYAVCANLTAVPVPGDCAPQPIWAQDCQSLPANLAPGSSVAFDFHLAQTAAAMNATQAMLDFGAHDDNRMHVQLIVRLEQ</sequence>
<dbReference type="RefSeq" id="XP_001742799.1">
    <property type="nucleotide sequence ID" value="XM_001742747.1"/>
</dbReference>
<dbReference type="OMA" id="VPWAFKY"/>
<dbReference type="PANTHER" id="PTHR37321">
    <property type="entry name" value="EXPORTED PROTEIN-RELATED"/>
    <property type="match status" value="1"/>
</dbReference>
<evidence type="ECO:0000259" key="2">
    <source>
        <dbReference type="Pfam" id="PF14323"/>
    </source>
</evidence>
<dbReference type="KEGG" id="mbr:MONBRDRAFT_5264"/>
<evidence type="ECO:0000256" key="1">
    <source>
        <dbReference type="SAM" id="SignalP"/>
    </source>
</evidence>
<feature type="signal peptide" evidence="1">
    <location>
        <begin position="1"/>
        <end position="41"/>
    </location>
</feature>
<evidence type="ECO:0000313" key="3">
    <source>
        <dbReference type="EMBL" id="EDQ93037.1"/>
    </source>
</evidence>
<keyword evidence="1" id="KW-0732">Signal</keyword>
<dbReference type="AlphaFoldDB" id="A9UQF7"/>
<protein>
    <recommendedName>
        <fullName evidence="2">GxGYxYP putative glycoside hydrolase C-terminal domain-containing protein</fullName>
    </recommendedName>
</protein>
<dbReference type="Pfam" id="PF14323">
    <property type="entry name" value="GxGYxYP_C"/>
    <property type="match status" value="1"/>
</dbReference>
<proteinExistence type="predicted"/>
<name>A9UQF7_MONBE</name>
<dbReference type="InterPro" id="IPR038410">
    <property type="entry name" value="GxGYxYP_C_sf"/>
</dbReference>
<dbReference type="InterPro" id="IPR025832">
    <property type="entry name" value="GxGYxYP_C"/>
</dbReference>
<reference evidence="3 4" key="1">
    <citation type="journal article" date="2008" name="Nature">
        <title>The genome of the choanoflagellate Monosiga brevicollis and the origin of metazoans.</title>
        <authorList>
            <consortium name="JGI Sequencing"/>
            <person name="King N."/>
            <person name="Westbrook M.J."/>
            <person name="Young S.L."/>
            <person name="Kuo A."/>
            <person name="Abedin M."/>
            <person name="Chapman J."/>
            <person name="Fairclough S."/>
            <person name="Hellsten U."/>
            <person name="Isogai Y."/>
            <person name="Letunic I."/>
            <person name="Marr M."/>
            <person name="Pincus D."/>
            <person name="Putnam N."/>
            <person name="Rokas A."/>
            <person name="Wright K.J."/>
            <person name="Zuzow R."/>
            <person name="Dirks W."/>
            <person name="Good M."/>
            <person name="Goodstein D."/>
            <person name="Lemons D."/>
            <person name="Li W."/>
            <person name="Lyons J.B."/>
            <person name="Morris A."/>
            <person name="Nichols S."/>
            <person name="Richter D.J."/>
            <person name="Salamov A."/>
            <person name="Bork P."/>
            <person name="Lim W.A."/>
            <person name="Manning G."/>
            <person name="Miller W.T."/>
            <person name="McGinnis W."/>
            <person name="Shapiro H."/>
            <person name="Tjian R."/>
            <person name="Grigoriev I.V."/>
            <person name="Rokhsar D."/>
        </authorList>
    </citation>
    <scope>NUCLEOTIDE SEQUENCE [LARGE SCALE GENOMIC DNA]</scope>
    <source>
        <strain evidence="4">MX1 / ATCC 50154</strain>
    </source>
</reference>
<feature type="domain" description="GxGYxYP putative glycoside hydrolase C-terminal" evidence="2">
    <location>
        <begin position="301"/>
        <end position="465"/>
    </location>
</feature>
<feature type="chain" id="PRO_5002744625" description="GxGYxYP putative glycoside hydrolase C-terminal domain-containing protein" evidence="1">
    <location>
        <begin position="42"/>
        <end position="653"/>
    </location>
</feature>
<keyword evidence="4" id="KW-1185">Reference proteome</keyword>
<evidence type="ECO:0000313" key="4">
    <source>
        <dbReference type="Proteomes" id="UP000001357"/>
    </source>
</evidence>
<dbReference type="Gene3D" id="3.20.20.490">
    <property type="entry name" value="GxGYxYP glycoside hydrolase, C-terminal domain"/>
    <property type="match status" value="1"/>
</dbReference>
<dbReference type="EMBL" id="CH991543">
    <property type="protein sequence ID" value="EDQ93037.1"/>
    <property type="molecule type" value="Genomic_DNA"/>
</dbReference>